<name>A0A9D3SN46_9TELE</name>
<comment type="caution">
    <text evidence="1">The sequence shown here is derived from an EMBL/GenBank/DDBJ whole genome shotgun (WGS) entry which is preliminary data.</text>
</comment>
<accession>A0A9D3SN46</accession>
<gene>
    <name evidence="1" type="ORF">KOW79_004875</name>
</gene>
<dbReference type="EMBL" id="JAHKSW010000006">
    <property type="protein sequence ID" value="KAG7330906.1"/>
    <property type="molecule type" value="Genomic_DNA"/>
</dbReference>
<organism evidence="1 2">
    <name type="scientific">Hemibagrus wyckioides</name>
    <dbReference type="NCBI Taxonomy" id="337641"/>
    <lineage>
        <taxon>Eukaryota</taxon>
        <taxon>Metazoa</taxon>
        <taxon>Chordata</taxon>
        <taxon>Craniata</taxon>
        <taxon>Vertebrata</taxon>
        <taxon>Euteleostomi</taxon>
        <taxon>Actinopterygii</taxon>
        <taxon>Neopterygii</taxon>
        <taxon>Teleostei</taxon>
        <taxon>Ostariophysi</taxon>
        <taxon>Siluriformes</taxon>
        <taxon>Bagridae</taxon>
        <taxon>Hemibagrus</taxon>
    </lineage>
</organism>
<proteinExistence type="predicted"/>
<evidence type="ECO:0000313" key="2">
    <source>
        <dbReference type="Proteomes" id="UP000824219"/>
    </source>
</evidence>
<reference evidence="1 2" key="1">
    <citation type="submission" date="2021-06" db="EMBL/GenBank/DDBJ databases">
        <title>Chromosome-level genome assembly of the red-tail catfish (Hemibagrus wyckioides).</title>
        <authorList>
            <person name="Shao F."/>
        </authorList>
    </citation>
    <scope>NUCLEOTIDE SEQUENCE [LARGE SCALE GENOMIC DNA]</scope>
    <source>
        <strain evidence="1">EC202008001</strain>
        <tissue evidence="1">Blood</tissue>
    </source>
</reference>
<evidence type="ECO:0000313" key="1">
    <source>
        <dbReference type="EMBL" id="KAG7330906.1"/>
    </source>
</evidence>
<dbReference type="AlphaFoldDB" id="A0A9D3SN46"/>
<keyword evidence="2" id="KW-1185">Reference proteome</keyword>
<dbReference type="Proteomes" id="UP000824219">
    <property type="component" value="Linkage Group LG06"/>
</dbReference>
<sequence length="104" mass="11649">MSRVPFMIMSRGDSVVCVETAEGQVNVHSRSLQRHALCEGEKVRDLFSPYKQQGPSSSNYCGSASCWCGVTRRFPIGCYEQIKTQKRSVIRVERKPELGAIIVP</sequence>
<protein>
    <submittedName>
        <fullName evidence="1">Uncharacterized protein</fullName>
    </submittedName>
</protein>